<comment type="caution">
    <text evidence="4">The sequence shown here is derived from an EMBL/GenBank/DDBJ whole genome shotgun (WGS) entry which is preliminary data.</text>
</comment>
<name>A0ABS5A5K5_9PSEU</name>
<accession>A0ABS5A5K5</accession>
<dbReference type="Proteomes" id="UP001519363">
    <property type="component" value="Unassembled WGS sequence"/>
</dbReference>
<reference evidence="4 5" key="1">
    <citation type="submission" date="2021-03" db="EMBL/GenBank/DDBJ databases">
        <title>Sequencing the genomes of 1000 actinobacteria strains.</title>
        <authorList>
            <person name="Klenk H.-P."/>
        </authorList>
    </citation>
    <scope>NUCLEOTIDE SEQUENCE [LARGE SCALE GENOMIC DNA]</scope>
    <source>
        <strain evidence="4 5">DSM 44580</strain>
    </source>
</reference>
<dbReference type="EMBL" id="JAGIOO010000001">
    <property type="protein sequence ID" value="MBP2471870.1"/>
    <property type="molecule type" value="Genomic_DNA"/>
</dbReference>
<gene>
    <name evidence="4" type="ORF">JOF53_000742</name>
</gene>
<keyword evidence="5" id="KW-1185">Reference proteome</keyword>
<organism evidence="4 5">
    <name type="scientific">Crossiella equi</name>
    <dbReference type="NCBI Taxonomy" id="130796"/>
    <lineage>
        <taxon>Bacteria</taxon>
        <taxon>Bacillati</taxon>
        <taxon>Actinomycetota</taxon>
        <taxon>Actinomycetes</taxon>
        <taxon>Pseudonocardiales</taxon>
        <taxon>Pseudonocardiaceae</taxon>
        <taxon>Crossiella</taxon>
    </lineage>
</organism>
<dbReference type="InterPro" id="IPR050361">
    <property type="entry name" value="MPP/UQCRC_Complex"/>
</dbReference>
<comment type="similarity">
    <text evidence="1">Belongs to the peptidase M16 family.</text>
</comment>
<dbReference type="PANTHER" id="PTHR11851:SF49">
    <property type="entry name" value="MITOCHONDRIAL-PROCESSING PEPTIDASE SUBUNIT ALPHA"/>
    <property type="match status" value="1"/>
</dbReference>
<evidence type="ECO:0000259" key="2">
    <source>
        <dbReference type="Pfam" id="PF00675"/>
    </source>
</evidence>
<evidence type="ECO:0000313" key="5">
    <source>
        <dbReference type="Proteomes" id="UP001519363"/>
    </source>
</evidence>
<dbReference type="Gene3D" id="3.30.830.10">
    <property type="entry name" value="Metalloenzyme, LuxS/M16 peptidase-like"/>
    <property type="match status" value="2"/>
</dbReference>
<proteinExistence type="inferred from homology"/>
<evidence type="ECO:0000256" key="1">
    <source>
        <dbReference type="ARBA" id="ARBA00007261"/>
    </source>
</evidence>
<dbReference type="InterPro" id="IPR007863">
    <property type="entry name" value="Peptidase_M16_C"/>
</dbReference>
<feature type="domain" description="Peptidase M16 N-terminal" evidence="2">
    <location>
        <begin position="23"/>
        <end position="156"/>
    </location>
</feature>
<dbReference type="PANTHER" id="PTHR11851">
    <property type="entry name" value="METALLOPROTEASE"/>
    <property type="match status" value="1"/>
</dbReference>
<feature type="domain" description="Peptidase M16 C-terminal" evidence="3">
    <location>
        <begin position="166"/>
        <end position="336"/>
    </location>
</feature>
<dbReference type="InterPro" id="IPR011249">
    <property type="entry name" value="Metalloenz_LuxS/M16"/>
</dbReference>
<dbReference type="Pfam" id="PF05193">
    <property type="entry name" value="Peptidase_M16_C"/>
    <property type="match status" value="1"/>
</dbReference>
<dbReference type="SUPFAM" id="SSF63411">
    <property type="entry name" value="LuxS/MPP-like metallohydrolase"/>
    <property type="match status" value="2"/>
</dbReference>
<dbReference type="InterPro" id="IPR011765">
    <property type="entry name" value="Pept_M16_N"/>
</dbReference>
<dbReference type="Pfam" id="PF00675">
    <property type="entry name" value="Peptidase_M16"/>
    <property type="match status" value="1"/>
</dbReference>
<dbReference type="RefSeq" id="WP_086784882.1">
    <property type="nucleotide sequence ID" value="NZ_JAGIOO010000001.1"/>
</dbReference>
<sequence length="400" mass="42200">MTTIQRGAAGGLDLLCVPDDRLRTVSLALGVAYGARFDPSGQGGVAHLLEHLLMSGTTGREHSVSELVERLGGHANAQTGPDTMAFYAQVLAEDAPLVARELCTAVLSPALDPAEFDQEREVVLRELAGAAADPSDVVQDALLAELFPGHPLGRPVGGMPEELRALTLSDVDTAYHGVFATRPAALIAVGPLCVDELAALVADRLPQRRVAAFDPVPPGPLAPRTVSGPHQEFSWLCLGSRAPSRSGGDHAAHVVLAALLGGSPASVLYRALRGERALSYSFQAWCTAYAESGAWRVLVGAEPDAVGEVRVVVREILAKLAAHGPDPEDLDAARRQSTMDLVRTAEAPLDLVVHVLKRTWAGAVRWDLDTEVADLAAVSAERVQRAAEQVLAGLTEVVRP</sequence>
<evidence type="ECO:0000259" key="3">
    <source>
        <dbReference type="Pfam" id="PF05193"/>
    </source>
</evidence>
<protein>
    <submittedName>
        <fullName evidence="4">Zn-dependent peptidase</fullName>
    </submittedName>
</protein>
<evidence type="ECO:0000313" key="4">
    <source>
        <dbReference type="EMBL" id="MBP2471870.1"/>
    </source>
</evidence>